<comment type="caution">
    <text evidence="4">The sequence shown here is derived from an EMBL/GenBank/DDBJ whole genome shotgun (WGS) entry which is preliminary data.</text>
</comment>
<organism evidence="4 5">
    <name type="scientific">Ilyodon furcidens</name>
    <name type="common">goldbreast splitfin</name>
    <dbReference type="NCBI Taxonomy" id="33524"/>
    <lineage>
        <taxon>Eukaryota</taxon>
        <taxon>Metazoa</taxon>
        <taxon>Chordata</taxon>
        <taxon>Craniata</taxon>
        <taxon>Vertebrata</taxon>
        <taxon>Euteleostomi</taxon>
        <taxon>Actinopterygii</taxon>
        <taxon>Neopterygii</taxon>
        <taxon>Teleostei</taxon>
        <taxon>Neoteleostei</taxon>
        <taxon>Acanthomorphata</taxon>
        <taxon>Ovalentaria</taxon>
        <taxon>Atherinomorphae</taxon>
        <taxon>Cyprinodontiformes</taxon>
        <taxon>Goodeidae</taxon>
        <taxon>Ilyodon</taxon>
    </lineage>
</organism>
<reference evidence="4 5" key="1">
    <citation type="submission" date="2021-06" db="EMBL/GenBank/DDBJ databases">
        <authorList>
            <person name="Palmer J.M."/>
        </authorList>
    </citation>
    <scope>NUCLEOTIDE SEQUENCE [LARGE SCALE GENOMIC DNA]</scope>
    <source>
        <strain evidence="5">if_2019</strain>
        <tissue evidence="4">Muscle</tissue>
    </source>
</reference>
<keyword evidence="3" id="KW-0732">Signal</keyword>
<keyword evidence="5" id="KW-1185">Reference proteome</keyword>
<evidence type="ECO:0000256" key="2">
    <source>
        <dbReference type="SAM" id="Phobius"/>
    </source>
</evidence>
<accession>A0ABV0TFZ2</accession>
<evidence type="ECO:0000256" key="1">
    <source>
        <dbReference type="SAM" id="MobiDB-lite"/>
    </source>
</evidence>
<protein>
    <submittedName>
        <fullName evidence="4">Uncharacterized protein</fullName>
    </submittedName>
</protein>
<dbReference type="Pfam" id="PF16101">
    <property type="entry name" value="PRIMA1"/>
    <property type="match status" value="1"/>
</dbReference>
<evidence type="ECO:0000313" key="4">
    <source>
        <dbReference type="EMBL" id="MEQ2230588.1"/>
    </source>
</evidence>
<name>A0ABV0TFZ2_9TELE</name>
<evidence type="ECO:0000256" key="3">
    <source>
        <dbReference type="SAM" id="SignalP"/>
    </source>
</evidence>
<feature type="chain" id="PRO_5045099252" evidence="3">
    <location>
        <begin position="23"/>
        <end position="144"/>
    </location>
</feature>
<gene>
    <name evidence="4" type="ORF">ILYODFUR_030938</name>
</gene>
<feature type="signal peptide" evidence="3">
    <location>
        <begin position="1"/>
        <end position="22"/>
    </location>
</feature>
<feature type="region of interest" description="Disordered" evidence="1">
    <location>
        <begin position="109"/>
        <end position="144"/>
    </location>
</feature>
<keyword evidence="2" id="KW-0472">Membrane</keyword>
<keyword evidence="2" id="KW-0812">Transmembrane</keyword>
<dbReference type="Proteomes" id="UP001482620">
    <property type="component" value="Unassembled WGS sequence"/>
</dbReference>
<feature type="transmembrane region" description="Helical" evidence="2">
    <location>
        <begin position="79"/>
        <end position="101"/>
    </location>
</feature>
<dbReference type="InterPro" id="IPR029659">
    <property type="entry name" value="PRIMA1"/>
</dbReference>
<dbReference type="EMBL" id="JAHRIQ010027867">
    <property type="protein sequence ID" value="MEQ2230588.1"/>
    <property type="molecule type" value="Genomic_DNA"/>
</dbReference>
<feature type="compositionally biased region" description="Low complexity" evidence="1">
    <location>
        <begin position="114"/>
        <end position="127"/>
    </location>
</feature>
<sequence length="144" mass="16026">MVLMMLGVFLLIFSPFSQISWGACPQVVMETTYRCGPFSLLPPPPLPPPPPPPRPPRELTVRPLDAPDVSLQFPGLRNIFLMISTSAVILLMAFNVCYKVLRRERDQTRENAPNNGGNHNNNNNNNNAESCRTKESASSPGYLF</sequence>
<keyword evidence="2" id="KW-1133">Transmembrane helix</keyword>
<evidence type="ECO:0000313" key="5">
    <source>
        <dbReference type="Proteomes" id="UP001482620"/>
    </source>
</evidence>
<proteinExistence type="predicted"/>